<feature type="transmembrane region" description="Helical" evidence="1">
    <location>
        <begin position="47"/>
        <end position="72"/>
    </location>
</feature>
<dbReference type="AlphaFoldDB" id="A0AAW5QTP4"/>
<dbReference type="EMBL" id="JALIDZ010000002">
    <property type="protein sequence ID" value="MCT8971252.1"/>
    <property type="molecule type" value="Genomic_DNA"/>
</dbReference>
<comment type="caution">
    <text evidence="2">The sequence shown here is derived from an EMBL/GenBank/DDBJ whole genome shotgun (WGS) entry which is preliminary data.</text>
</comment>
<dbReference type="Proteomes" id="UP001320898">
    <property type="component" value="Unassembled WGS sequence"/>
</dbReference>
<keyword evidence="3" id="KW-1185">Reference proteome</keyword>
<protein>
    <recommendedName>
        <fullName evidence="4">Solute:sodium symporter small subunit</fullName>
    </recommendedName>
</protein>
<reference evidence="2 3" key="1">
    <citation type="submission" date="2022-04" db="EMBL/GenBank/DDBJ databases">
        <authorList>
            <person name="Ye Y.-Q."/>
            <person name="Du Z.-J."/>
        </authorList>
    </citation>
    <scope>NUCLEOTIDE SEQUENCE [LARGE SCALE GENOMIC DNA]</scope>
    <source>
        <strain evidence="2 3">A6E488</strain>
    </source>
</reference>
<dbReference type="RefSeq" id="WP_261614819.1">
    <property type="nucleotide sequence ID" value="NZ_JALIDZ010000002.1"/>
</dbReference>
<keyword evidence="1" id="KW-1133">Transmembrane helix</keyword>
<evidence type="ECO:0008006" key="4">
    <source>
        <dbReference type="Google" id="ProtNLM"/>
    </source>
</evidence>
<keyword evidence="1" id="KW-0472">Membrane</keyword>
<sequence length="80" mass="9260">MKEKQPWLVRPETIRRLWIVFIAILAITVLADFFVEHHGYFGVDGTFGFGAWYGFVSCVVLVVFSKALGALLKRRDDYYD</sequence>
<proteinExistence type="predicted"/>
<accession>A0AAW5QTP4</accession>
<keyword evidence="1" id="KW-0812">Transmembrane</keyword>
<evidence type="ECO:0000256" key="1">
    <source>
        <dbReference type="SAM" id="Phobius"/>
    </source>
</evidence>
<gene>
    <name evidence="2" type="ORF">MUB46_05200</name>
</gene>
<feature type="transmembrane region" description="Helical" evidence="1">
    <location>
        <begin position="16"/>
        <end position="35"/>
    </location>
</feature>
<evidence type="ECO:0000313" key="3">
    <source>
        <dbReference type="Proteomes" id="UP001320898"/>
    </source>
</evidence>
<evidence type="ECO:0000313" key="2">
    <source>
        <dbReference type="EMBL" id="MCT8971252.1"/>
    </source>
</evidence>
<organism evidence="2 3">
    <name type="scientific">Microbaculum marinisediminis</name>
    <dbReference type="NCBI Taxonomy" id="2931392"/>
    <lineage>
        <taxon>Bacteria</taxon>
        <taxon>Pseudomonadati</taxon>
        <taxon>Pseudomonadota</taxon>
        <taxon>Alphaproteobacteria</taxon>
        <taxon>Hyphomicrobiales</taxon>
        <taxon>Tepidamorphaceae</taxon>
        <taxon>Microbaculum</taxon>
    </lineage>
</organism>
<name>A0AAW5QTP4_9HYPH</name>